<proteinExistence type="predicted"/>
<gene>
    <name evidence="1" type="ORF">LCGC14_3128550</name>
</gene>
<sequence>MKKCSWYKPGDWSLPNWWTSMPPSKKGKLTHAEQVAFYSG</sequence>
<feature type="non-terminal residue" evidence="1">
    <location>
        <position position="40"/>
    </location>
</feature>
<dbReference type="EMBL" id="LAZR01068200">
    <property type="protein sequence ID" value="KKK50082.1"/>
    <property type="molecule type" value="Genomic_DNA"/>
</dbReference>
<reference evidence="1" key="1">
    <citation type="journal article" date="2015" name="Nature">
        <title>Complex archaea that bridge the gap between prokaryotes and eukaryotes.</title>
        <authorList>
            <person name="Spang A."/>
            <person name="Saw J.H."/>
            <person name="Jorgensen S.L."/>
            <person name="Zaremba-Niedzwiedzka K."/>
            <person name="Martijn J."/>
            <person name="Lind A.E."/>
            <person name="van Eijk R."/>
            <person name="Schleper C."/>
            <person name="Guy L."/>
            <person name="Ettema T.J."/>
        </authorList>
    </citation>
    <scope>NUCLEOTIDE SEQUENCE</scope>
</reference>
<name>A0A0F8W0B6_9ZZZZ</name>
<comment type="caution">
    <text evidence="1">The sequence shown here is derived from an EMBL/GenBank/DDBJ whole genome shotgun (WGS) entry which is preliminary data.</text>
</comment>
<accession>A0A0F8W0B6</accession>
<evidence type="ECO:0000313" key="1">
    <source>
        <dbReference type="EMBL" id="KKK50082.1"/>
    </source>
</evidence>
<organism evidence="1">
    <name type="scientific">marine sediment metagenome</name>
    <dbReference type="NCBI Taxonomy" id="412755"/>
    <lineage>
        <taxon>unclassified sequences</taxon>
        <taxon>metagenomes</taxon>
        <taxon>ecological metagenomes</taxon>
    </lineage>
</organism>
<dbReference type="AlphaFoldDB" id="A0A0F8W0B6"/>
<protein>
    <submittedName>
        <fullName evidence="1">Uncharacterized protein</fullName>
    </submittedName>
</protein>